<keyword evidence="2" id="KW-0472">Membrane</keyword>
<name>A0AAW7JI28_9BACT</name>
<evidence type="ECO:0000256" key="2">
    <source>
        <dbReference type="RuleBase" id="RU362097"/>
    </source>
</evidence>
<dbReference type="PANTHER" id="PTHR30203">
    <property type="entry name" value="OUTER MEMBRANE CATION EFFLUX PROTEIN"/>
    <property type="match status" value="1"/>
</dbReference>
<dbReference type="PROSITE" id="PS51257">
    <property type="entry name" value="PROKAR_LIPOPROTEIN"/>
    <property type="match status" value="1"/>
</dbReference>
<dbReference type="EMBL" id="JAUEIF010000004">
    <property type="protein sequence ID" value="MDN0025142.1"/>
    <property type="molecule type" value="Genomic_DNA"/>
</dbReference>
<dbReference type="GO" id="GO:0015562">
    <property type="term" value="F:efflux transmembrane transporter activity"/>
    <property type="evidence" value="ECO:0007669"/>
    <property type="project" value="InterPro"/>
</dbReference>
<reference evidence="4" key="2">
    <citation type="submission" date="2023-08" db="EMBL/GenBank/DDBJ databases">
        <title>Identification and characterization of horizontal gene transfer across gut microbiota members of farm animals based on homology search.</title>
        <authorList>
            <person name="Schwarzerova J."/>
            <person name="Nykrynova M."/>
            <person name="Jureckova K."/>
            <person name="Cejkova D."/>
            <person name="Rychlik I."/>
        </authorList>
    </citation>
    <scope>NUCLEOTIDE SEQUENCE</scope>
    <source>
        <strain evidence="4">ET15</strain>
        <strain evidence="3">ET37</strain>
    </source>
</reference>
<dbReference type="Proteomes" id="UP001168478">
    <property type="component" value="Unassembled WGS sequence"/>
</dbReference>
<dbReference type="EMBL" id="JAUEIE010000008">
    <property type="protein sequence ID" value="MDN0023068.1"/>
    <property type="molecule type" value="Genomic_DNA"/>
</dbReference>
<keyword evidence="5" id="KW-1185">Reference proteome</keyword>
<protein>
    <submittedName>
        <fullName evidence="4">Efflux transporter outer membrane subunit</fullName>
    </submittedName>
</protein>
<evidence type="ECO:0000256" key="1">
    <source>
        <dbReference type="ARBA" id="ARBA00007613"/>
    </source>
</evidence>
<dbReference type="Gene3D" id="1.20.1600.10">
    <property type="entry name" value="Outer membrane efflux proteins (OEP)"/>
    <property type="match status" value="1"/>
</dbReference>
<keyword evidence="2" id="KW-1134">Transmembrane beta strand</keyword>
<dbReference type="Proteomes" id="UP001167831">
    <property type="component" value="Unassembled WGS sequence"/>
</dbReference>
<dbReference type="AlphaFoldDB" id="A0AAW7JI28"/>
<dbReference type="PANTHER" id="PTHR30203:SF33">
    <property type="entry name" value="BLR4455 PROTEIN"/>
    <property type="match status" value="1"/>
</dbReference>
<comment type="similarity">
    <text evidence="1 2">Belongs to the outer membrane factor (OMF) (TC 1.B.17) family.</text>
</comment>
<dbReference type="GO" id="GO:0005886">
    <property type="term" value="C:plasma membrane"/>
    <property type="evidence" value="ECO:0007669"/>
    <property type="project" value="UniProtKB-SubCell"/>
</dbReference>
<keyword evidence="2" id="KW-0812">Transmembrane</keyword>
<keyword evidence="2" id="KW-0564">Palmitate</keyword>
<dbReference type="NCBIfam" id="TIGR01845">
    <property type="entry name" value="outer_NodT"/>
    <property type="match status" value="1"/>
</dbReference>
<dbReference type="Pfam" id="PF02321">
    <property type="entry name" value="OEP"/>
    <property type="match status" value="2"/>
</dbReference>
<organism evidence="4 6">
    <name type="scientific">Leyella lascolaii</name>
    <dbReference type="NCBI Taxonomy" id="1776379"/>
    <lineage>
        <taxon>Bacteria</taxon>
        <taxon>Pseudomonadati</taxon>
        <taxon>Bacteroidota</taxon>
        <taxon>Bacteroidia</taxon>
        <taxon>Bacteroidales</taxon>
        <taxon>Prevotellaceae</taxon>
        <taxon>Leyella</taxon>
    </lineage>
</organism>
<keyword evidence="2" id="KW-0449">Lipoprotein</keyword>
<dbReference type="InterPro" id="IPR010131">
    <property type="entry name" value="MdtP/NodT-like"/>
</dbReference>
<proteinExistence type="inferred from homology"/>
<accession>A0AAW7JI28</accession>
<gene>
    <name evidence="3" type="ORF">QVN81_08570</name>
    <name evidence="4" type="ORF">QVN84_06355</name>
</gene>
<dbReference type="RefSeq" id="WP_286686270.1">
    <property type="nucleotide sequence ID" value="NZ_JAUEIE010000008.1"/>
</dbReference>
<comment type="caution">
    <text evidence="4">The sequence shown here is derived from an EMBL/GenBank/DDBJ whole genome shotgun (WGS) entry which is preliminary data.</text>
</comment>
<comment type="subcellular location">
    <subcellularLocation>
        <location evidence="2">Cell membrane</location>
        <topology evidence="2">Lipid-anchor</topology>
    </subcellularLocation>
</comment>
<evidence type="ECO:0000313" key="6">
    <source>
        <dbReference type="Proteomes" id="UP001168478"/>
    </source>
</evidence>
<dbReference type="SUPFAM" id="SSF56954">
    <property type="entry name" value="Outer membrane efflux proteins (OEP)"/>
    <property type="match status" value="1"/>
</dbReference>
<evidence type="ECO:0000313" key="3">
    <source>
        <dbReference type="EMBL" id="MDN0023068.1"/>
    </source>
</evidence>
<sequence length="480" mass="53563">MTHKRKYILHALVIIASAVIVVSCKIGHHYTRPDVELPVSLTEEESADSASFADRSWTEIYTDSILQNLINKALTYNKDMLMAAARIKELAAMKRIDYAKMFPSLDLRVYGEKEQDNYGGDNPSDDNQFDLKANIAWEVDLWGKLRWNHEASTAEFMASIENRRALQMSLIAQVAQAYYELVALDNELSIVRQTVTARRESEHLARIRYEGGLTSEVTYRQAQVELSKTATLLPDLERQITSKENEIAFLTGEYPHHIARSTLPQEVNFPDSLPVGLPSSLLERRPDVREAEQKLIAANASVGAAYTSMFPNITLTASLGAESEELKDLLSSPYHLISVNLLQPVFAMGKNRARHKAAKAAYERAVYAYEKTVLSAFRDAFDAIANFNKIKEIYQTRYHLESSSKTALSLALVQYVNGAIGYMDLLDAQRTYLDAQISLSNALLDSQLATVNLYKALGGGWERSGSGTSKNTESGQDSGK</sequence>
<dbReference type="InterPro" id="IPR003423">
    <property type="entry name" value="OMP_efflux"/>
</dbReference>
<evidence type="ECO:0000313" key="4">
    <source>
        <dbReference type="EMBL" id="MDN0025142.1"/>
    </source>
</evidence>
<evidence type="ECO:0000313" key="5">
    <source>
        <dbReference type="Proteomes" id="UP001167831"/>
    </source>
</evidence>
<dbReference type="Gene3D" id="2.20.200.10">
    <property type="entry name" value="Outer membrane efflux proteins (OEP)"/>
    <property type="match status" value="1"/>
</dbReference>
<reference evidence="4" key="1">
    <citation type="submission" date="2023-06" db="EMBL/GenBank/DDBJ databases">
        <authorList>
            <person name="Zeman M."/>
            <person name="Kubasova T."/>
            <person name="Jahodarova E."/>
            <person name="Nykrynova M."/>
            <person name="Rychlik I."/>
        </authorList>
    </citation>
    <scope>NUCLEOTIDE SEQUENCE</scope>
    <source>
        <strain evidence="4">ET15</strain>
        <strain evidence="3">ET37</strain>
    </source>
</reference>